<evidence type="ECO:0000313" key="10">
    <source>
        <dbReference type="EMBL" id="SNS08219.1"/>
    </source>
</evidence>
<keyword evidence="6" id="KW-0653">Protein transport</keyword>
<organism evidence="10 11">
    <name type="scientific">Pseudomonas japonica</name>
    <dbReference type="NCBI Taxonomy" id="256466"/>
    <lineage>
        <taxon>Bacteria</taxon>
        <taxon>Pseudomonadati</taxon>
        <taxon>Pseudomonadota</taxon>
        <taxon>Gammaproteobacteria</taxon>
        <taxon>Pseudomonadales</taxon>
        <taxon>Pseudomonadaceae</taxon>
        <taxon>Pseudomonas</taxon>
    </lineage>
</organism>
<protein>
    <recommendedName>
        <fullName evidence="3">Flagellar assembly protein FliH</fullName>
    </recommendedName>
</protein>
<keyword evidence="10" id="KW-0282">Flagellum</keyword>
<dbReference type="Proteomes" id="UP000198407">
    <property type="component" value="Unassembled WGS sequence"/>
</dbReference>
<comment type="similarity">
    <text evidence="2">Belongs to the FliH family.</text>
</comment>
<evidence type="ECO:0000256" key="4">
    <source>
        <dbReference type="ARBA" id="ARBA00022448"/>
    </source>
</evidence>
<evidence type="ECO:0000256" key="1">
    <source>
        <dbReference type="ARBA" id="ARBA00003041"/>
    </source>
</evidence>
<evidence type="ECO:0000313" key="11">
    <source>
        <dbReference type="Proteomes" id="UP000198407"/>
    </source>
</evidence>
<keyword evidence="10" id="KW-0966">Cell projection</keyword>
<evidence type="ECO:0000256" key="7">
    <source>
        <dbReference type="ARBA" id="ARBA00023225"/>
    </source>
</evidence>
<evidence type="ECO:0000256" key="8">
    <source>
        <dbReference type="SAM" id="MobiDB-lite"/>
    </source>
</evidence>
<dbReference type="AlphaFoldDB" id="A0A239BKV6"/>
<evidence type="ECO:0000256" key="6">
    <source>
        <dbReference type="ARBA" id="ARBA00022927"/>
    </source>
</evidence>
<feature type="region of interest" description="Disordered" evidence="8">
    <location>
        <begin position="70"/>
        <end position="95"/>
    </location>
</feature>
<dbReference type="InterPro" id="IPR051472">
    <property type="entry name" value="T3SS_Stator/FliH"/>
</dbReference>
<dbReference type="STRING" id="1215104.GCA_000730585_01077"/>
<keyword evidence="7" id="KW-1006">Bacterial flagellum protein export</keyword>
<evidence type="ECO:0000256" key="2">
    <source>
        <dbReference type="ARBA" id="ARBA00006602"/>
    </source>
</evidence>
<dbReference type="InterPro" id="IPR018035">
    <property type="entry name" value="Flagellar_FliH/T3SS_HrpE"/>
</dbReference>
<evidence type="ECO:0000256" key="5">
    <source>
        <dbReference type="ARBA" id="ARBA00022795"/>
    </source>
</evidence>
<comment type="function">
    <text evidence="1">Needed for flagellar regrowth and assembly.</text>
</comment>
<dbReference type="GO" id="GO:0005829">
    <property type="term" value="C:cytosol"/>
    <property type="evidence" value="ECO:0007669"/>
    <property type="project" value="TreeGrafter"/>
</dbReference>
<keyword evidence="11" id="KW-1185">Reference proteome</keyword>
<dbReference type="GO" id="GO:0044781">
    <property type="term" value="P:bacterial-type flagellum organization"/>
    <property type="evidence" value="ECO:0007669"/>
    <property type="project" value="UniProtKB-KW"/>
</dbReference>
<sequence length="241" mass="26132">MTEREAPSSSILRQPEQRSAGRRLPGLHTPQAAAPSVAQPSESREQTLAGLRQAFAAELAQLEEQARQRGLAAAREDSAKALAQREQELTRRAKEQEAALDKRLEQHGQQLGELTRALDQERQQLLQALEPVAARLALSVVTRLLGQHAASRPLVADLAAQAIDEYRLGEPLRIRVSASDHARLRGLLDDEQALAAFQLDPQAKVGSCLIDHGLGRLDAGLDTQLDAIRAALLGDDRVAGL</sequence>
<feature type="compositionally biased region" description="Low complexity" evidence="8">
    <location>
        <begin position="30"/>
        <end position="41"/>
    </location>
</feature>
<proteinExistence type="inferred from homology"/>
<keyword evidence="4" id="KW-0813">Transport</keyword>
<dbReference type="PANTHER" id="PTHR34982">
    <property type="entry name" value="YOP PROTEINS TRANSLOCATION PROTEIN L"/>
    <property type="match status" value="1"/>
</dbReference>
<gene>
    <name evidence="10" type="ORF">SAMN05444352_10313</name>
</gene>
<reference evidence="11" key="1">
    <citation type="submission" date="2017-06" db="EMBL/GenBank/DDBJ databases">
        <authorList>
            <person name="Varghese N."/>
            <person name="Submissions S."/>
        </authorList>
    </citation>
    <scope>NUCLEOTIDE SEQUENCE [LARGE SCALE GENOMIC DNA]</scope>
    <source>
        <strain evidence="11">DSM 22348</strain>
    </source>
</reference>
<keyword evidence="10" id="KW-0969">Cilium</keyword>
<feature type="region of interest" description="Disordered" evidence="8">
    <location>
        <begin position="1"/>
        <end position="47"/>
    </location>
</feature>
<dbReference type="EMBL" id="FZOL01000003">
    <property type="protein sequence ID" value="SNS08219.1"/>
    <property type="molecule type" value="Genomic_DNA"/>
</dbReference>
<dbReference type="GO" id="GO:0015031">
    <property type="term" value="P:protein transport"/>
    <property type="evidence" value="ECO:0007669"/>
    <property type="project" value="UniProtKB-KW"/>
</dbReference>
<accession>A0A239BKV6</accession>
<dbReference type="OrthoDB" id="7029866at2"/>
<keyword evidence="5" id="KW-1005">Bacterial flagellum biogenesis</keyword>
<feature type="domain" description="Flagellar assembly protein FliH/Type III secretion system HrpE" evidence="9">
    <location>
        <begin position="106"/>
        <end position="227"/>
    </location>
</feature>
<feature type="compositionally biased region" description="Basic and acidic residues" evidence="8">
    <location>
        <begin position="74"/>
        <end position="95"/>
    </location>
</feature>
<evidence type="ECO:0000256" key="3">
    <source>
        <dbReference type="ARBA" id="ARBA00016507"/>
    </source>
</evidence>
<evidence type="ECO:0000259" key="9">
    <source>
        <dbReference type="Pfam" id="PF02108"/>
    </source>
</evidence>
<dbReference type="RefSeq" id="WP_042128472.1">
    <property type="nucleotide sequence ID" value="NZ_FZOL01000003.1"/>
</dbReference>
<name>A0A239BKV6_9PSED</name>
<dbReference type="PANTHER" id="PTHR34982:SF1">
    <property type="entry name" value="FLAGELLAR ASSEMBLY PROTEIN FLIH"/>
    <property type="match status" value="1"/>
</dbReference>
<dbReference type="Pfam" id="PF02108">
    <property type="entry name" value="FliH"/>
    <property type="match status" value="1"/>
</dbReference>